<reference evidence="1 2" key="1">
    <citation type="submission" date="2020-01" db="EMBL/GenBank/DDBJ databases">
        <title>Kibdelosporangium persica a novel Actinomycetes from a hot desert in Iran.</title>
        <authorList>
            <person name="Safaei N."/>
            <person name="Zaburannyi N."/>
            <person name="Mueller R."/>
            <person name="Wink J."/>
        </authorList>
    </citation>
    <scope>NUCLEOTIDE SEQUENCE [LARGE SCALE GENOMIC DNA]</scope>
    <source>
        <strain evidence="1 2">4NS15</strain>
    </source>
</reference>
<keyword evidence="2" id="KW-1185">Reference proteome</keyword>
<comment type="caution">
    <text evidence="1">The sequence shown here is derived from an EMBL/GenBank/DDBJ whole genome shotgun (WGS) entry which is preliminary data.</text>
</comment>
<name>A0ABX2F852_9PSEU</name>
<evidence type="ECO:0000313" key="2">
    <source>
        <dbReference type="Proteomes" id="UP000763557"/>
    </source>
</evidence>
<proteinExistence type="predicted"/>
<protein>
    <submittedName>
        <fullName evidence="1">Uncharacterized protein</fullName>
    </submittedName>
</protein>
<dbReference type="RefSeq" id="WP_173134944.1">
    <property type="nucleotide sequence ID" value="NZ_CBCSGW010000107.1"/>
</dbReference>
<sequence length="131" mass="14407">MAEEVSLEQLENDAWGPAPDDATGLMRTVHALRAKPIGQLTPGDVRVLLGQREGIDVLTPRALAMLQEEPLLEASYYPGDLLVAVLSLPRSYWSAEPNWYAIAKQVIANVRFAGHDDHSARTVKEAIEAFD</sequence>
<accession>A0ABX2F852</accession>
<dbReference type="CDD" id="cd20691">
    <property type="entry name" value="CdiI_EC536-like"/>
    <property type="match status" value="1"/>
</dbReference>
<dbReference type="Proteomes" id="UP000763557">
    <property type="component" value="Unassembled WGS sequence"/>
</dbReference>
<gene>
    <name evidence="1" type="ORF">GC106_45550</name>
</gene>
<dbReference type="EMBL" id="JAAATY010000014">
    <property type="protein sequence ID" value="NRN67319.1"/>
    <property type="molecule type" value="Genomic_DNA"/>
</dbReference>
<organism evidence="1 2">
    <name type="scientific">Kibdelosporangium persicum</name>
    <dbReference type="NCBI Taxonomy" id="2698649"/>
    <lineage>
        <taxon>Bacteria</taxon>
        <taxon>Bacillati</taxon>
        <taxon>Actinomycetota</taxon>
        <taxon>Actinomycetes</taxon>
        <taxon>Pseudonocardiales</taxon>
        <taxon>Pseudonocardiaceae</taxon>
        <taxon>Kibdelosporangium</taxon>
    </lineage>
</organism>
<dbReference type="Pfam" id="PF18616">
    <property type="entry name" value="CdiI_3"/>
    <property type="match status" value="1"/>
</dbReference>
<dbReference type="InterPro" id="IPR040547">
    <property type="entry name" value="CdiI"/>
</dbReference>
<evidence type="ECO:0000313" key="1">
    <source>
        <dbReference type="EMBL" id="NRN67319.1"/>
    </source>
</evidence>